<proteinExistence type="inferred from homology"/>
<dbReference type="InterPro" id="IPR007587">
    <property type="entry name" value="SAPS"/>
</dbReference>
<evidence type="ECO:0000313" key="4">
    <source>
        <dbReference type="Proteomes" id="UP000818029"/>
    </source>
</evidence>
<dbReference type="PANTHER" id="PTHR12634:SF8">
    <property type="entry name" value="FIERY MOUNTAIN, ISOFORM D"/>
    <property type="match status" value="1"/>
</dbReference>
<evidence type="ECO:0000313" key="10">
    <source>
        <dbReference type="RefSeq" id="XP_040959826.1"/>
    </source>
</evidence>
<evidence type="ECO:0000313" key="6">
    <source>
        <dbReference type="RefSeq" id="XP_040959822.1"/>
    </source>
</evidence>
<dbReference type="RefSeq" id="XP_040959822.1">
    <property type="nucleotide sequence ID" value="XM_041103888.1"/>
</dbReference>
<keyword evidence="3" id="KW-0472">Membrane</keyword>
<dbReference type="RefSeq" id="XP_040959826.1">
    <property type="nucleotide sequence ID" value="XM_041103892.1"/>
</dbReference>
<dbReference type="GeneID" id="107913709"/>
<protein>
    <submittedName>
        <fullName evidence="5 6">Serine/threonine-protein phosphatase 6 regulatory subunit 3 isoform X1</fullName>
    </submittedName>
</protein>
<reference evidence="4" key="1">
    <citation type="journal article" date="2020" name="Nat. Genet.">
        <title>Genomic diversifications of five Gossypium allopolyploid species and their impact on cotton improvement.</title>
        <authorList>
            <person name="Chen Z.J."/>
            <person name="Sreedasyam A."/>
            <person name="Ando A."/>
            <person name="Song Q."/>
            <person name="De Santiago L.M."/>
            <person name="Hulse-Kemp A.M."/>
            <person name="Ding M."/>
            <person name="Ye W."/>
            <person name="Kirkbride R.C."/>
            <person name="Jenkins J."/>
            <person name="Plott C."/>
            <person name="Lovell J."/>
            <person name="Lin Y.M."/>
            <person name="Vaughn R."/>
            <person name="Liu B."/>
            <person name="Simpson S."/>
            <person name="Scheffler B.E."/>
            <person name="Wen L."/>
            <person name="Saski C.A."/>
            <person name="Grover C.E."/>
            <person name="Hu G."/>
            <person name="Conover J.L."/>
            <person name="Carlson J.W."/>
            <person name="Shu S."/>
            <person name="Boston L.B."/>
            <person name="Williams M."/>
            <person name="Peterson D.G."/>
            <person name="McGee K."/>
            <person name="Jones D.C."/>
            <person name="Wendel J.F."/>
            <person name="Stelly D.M."/>
            <person name="Grimwood J."/>
            <person name="Schmutz J."/>
        </authorList>
    </citation>
    <scope>NUCLEOTIDE SEQUENCE [LARGE SCALE GENOMIC DNA]</scope>
    <source>
        <strain evidence="4">cv. TM-1</strain>
    </source>
</reference>
<evidence type="ECO:0000313" key="5">
    <source>
        <dbReference type="RefSeq" id="XP_040959821.1"/>
    </source>
</evidence>
<dbReference type="PANTHER" id="PTHR12634">
    <property type="entry name" value="SIT4 YEAST -ASSOCIATING PROTEIN-RELATED"/>
    <property type="match status" value="1"/>
</dbReference>
<dbReference type="RefSeq" id="XP_040959823.1">
    <property type="nucleotide sequence ID" value="XM_041103889.1"/>
</dbReference>
<gene>
    <name evidence="5 6 7 8 9 10" type="primary">LOC107913709</name>
</gene>
<keyword evidence="3" id="KW-1133">Transmembrane helix</keyword>
<keyword evidence="2" id="KW-0131">Cell cycle</keyword>
<accession>A0ABM3AYF5</accession>
<evidence type="ECO:0000256" key="3">
    <source>
        <dbReference type="SAM" id="Phobius"/>
    </source>
</evidence>
<evidence type="ECO:0000313" key="7">
    <source>
        <dbReference type="RefSeq" id="XP_040959823.1"/>
    </source>
</evidence>
<feature type="transmembrane region" description="Helical" evidence="3">
    <location>
        <begin position="358"/>
        <end position="383"/>
    </location>
</feature>
<reference evidence="5 6" key="2">
    <citation type="submission" date="2025-05" db="UniProtKB">
        <authorList>
            <consortium name="RefSeq"/>
        </authorList>
    </citation>
    <scope>IDENTIFICATION</scope>
</reference>
<keyword evidence="3" id="KW-0812">Transmembrane</keyword>
<name>A0ABM3AYF5_GOSHI</name>
<evidence type="ECO:0000256" key="1">
    <source>
        <dbReference type="ARBA" id="ARBA00006180"/>
    </source>
</evidence>
<evidence type="ECO:0000256" key="2">
    <source>
        <dbReference type="ARBA" id="ARBA00023306"/>
    </source>
</evidence>
<dbReference type="RefSeq" id="XP_040959825.1">
    <property type="nucleotide sequence ID" value="XM_041103891.1"/>
</dbReference>
<comment type="similarity">
    <text evidence="1">Belongs to the SAPS family.</text>
</comment>
<evidence type="ECO:0000313" key="8">
    <source>
        <dbReference type="RefSeq" id="XP_040959824.1"/>
    </source>
</evidence>
<dbReference type="Proteomes" id="UP000818029">
    <property type="component" value="Chromosome D11"/>
</dbReference>
<dbReference type="RefSeq" id="XP_040959821.1">
    <property type="nucleotide sequence ID" value="XM_041103887.1"/>
</dbReference>
<dbReference type="Pfam" id="PF04499">
    <property type="entry name" value="SAPS"/>
    <property type="match status" value="1"/>
</dbReference>
<dbReference type="RefSeq" id="XP_040959824.1">
    <property type="nucleotide sequence ID" value="XM_041103890.1"/>
</dbReference>
<organism evidence="4 7">
    <name type="scientific">Gossypium hirsutum</name>
    <name type="common">Upland cotton</name>
    <name type="synonym">Gossypium mexicanum</name>
    <dbReference type="NCBI Taxonomy" id="3635"/>
    <lineage>
        <taxon>Eukaryota</taxon>
        <taxon>Viridiplantae</taxon>
        <taxon>Streptophyta</taxon>
        <taxon>Embryophyta</taxon>
        <taxon>Tracheophyta</taxon>
        <taxon>Spermatophyta</taxon>
        <taxon>Magnoliopsida</taxon>
        <taxon>eudicotyledons</taxon>
        <taxon>Gunneridae</taxon>
        <taxon>Pentapetalae</taxon>
        <taxon>rosids</taxon>
        <taxon>malvids</taxon>
        <taxon>Malvales</taxon>
        <taxon>Malvaceae</taxon>
        <taxon>Malvoideae</taxon>
        <taxon>Gossypium</taxon>
    </lineage>
</organism>
<sequence>MGEFCSRKIGMSKWKQGKRRSSRLSGVLDACKVQQSQKMALHENITKGPYDDKAAPSTSYTLIQDQPSSMPEKPILERILDILQSLRDRSQVEQLLQYIIEEPLEDADNKRSFKFPFIACEIFTCEIDVILRTLAEEGELMNLLFSFLEPNRPHSALLAGYFSKVVVCLMLRKTVPLMNYVQQVHQDVFCQLVDLIGITSTIMEVLVWLVAADDHVYPNFSDVMQWLADSNLLEMIVDKLSPSCAPEVHANAAETLCAITRNVPSALATKLSSPSFVARIFGHALEDSHSKSGLVNSLSVCILLLDPKRSAINSPLMYSFLNQLMYEPPIPVNSETINAMLPQLDKMSRRTYEYDEDVSAIATSVVIVYCINIFIILTFNIFVKII</sequence>
<evidence type="ECO:0000313" key="9">
    <source>
        <dbReference type="RefSeq" id="XP_040959825.1"/>
    </source>
</evidence>
<keyword evidence="4" id="KW-1185">Reference proteome</keyword>